<dbReference type="InterPro" id="IPR010982">
    <property type="entry name" value="Lambda_DNA-bd_dom_sf"/>
</dbReference>
<evidence type="ECO:0000313" key="3">
    <source>
        <dbReference type="Proteomes" id="UP000199163"/>
    </source>
</evidence>
<sequence length="98" mass="10896">MGYSKTSEERKHAADVIWEAKKSQHVAYEHLAEVVGRNKVWVAAIQGQAAMSKEEAVSLVHCLHIDNDDVFSFLTEIPTKGSLGGQCPLIHLYIGFMK</sequence>
<protein>
    <submittedName>
        <fullName evidence="2">Cyanate lyase</fullName>
    </submittedName>
</protein>
<dbReference type="AlphaFoldDB" id="A0A1G8FJE8"/>
<organism evidence="2 3">
    <name type="scientific">Alteribacillus persepolensis</name>
    <dbReference type="NCBI Taxonomy" id="568899"/>
    <lineage>
        <taxon>Bacteria</taxon>
        <taxon>Bacillati</taxon>
        <taxon>Bacillota</taxon>
        <taxon>Bacilli</taxon>
        <taxon>Bacillales</taxon>
        <taxon>Bacillaceae</taxon>
        <taxon>Alteribacillus</taxon>
    </lineage>
</organism>
<dbReference type="Gene3D" id="1.10.260.40">
    <property type="entry name" value="lambda repressor-like DNA-binding domains"/>
    <property type="match status" value="1"/>
</dbReference>
<accession>A0A1G8FJE8</accession>
<dbReference type="STRING" id="568899.SAMN05192534_11263"/>
<dbReference type="Pfam" id="PF21291">
    <property type="entry name" value="CYNS_N"/>
    <property type="match status" value="1"/>
</dbReference>
<dbReference type="RefSeq" id="WP_217635742.1">
    <property type="nucleotide sequence ID" value="NZ_FNDK01000012.1"/>
</dbReference>
<dbReference type="Proteomes" id="UP000199163">
    <property type="component" value="Unassembled WGS sequence"/>
</dbReference>
<keyword evidence="2" id="KW-0456">Lyase</keyword>
<reference evidence="2 3" key="1">
    <citation type="submission" date="2016-10" db="EMBL/GenBank/DDBJ databases">
        <authorList>
            <person name="de Groot N.N."/>
        </authorList>
    </citation>
    <scope>NUCLEOTIDE SEQUENCE [LARGE SCALE GENOMIC DNA]</scope>
    <source>
        <strain evidence="2 3">DSM 21632</strain>
    </source>
</reference>
<dbReference type="GO" id="GO:0016829">
    <property type="term" value="F:lyase activity"/>
    <property type="evidence" value="ECO:0007669"/>
    <property type="project" value="UniProtKB-KW"/>
</dbReference>
<proteinExistence type="predicted"/>
<gene>
    <name evidence="2" type="ORF">SAMN05192534_11263</name>
</gene>
<dbReference type="GO" id="GO:0003677">
    <property type="term" value="F:DNA binding"/>
    <property type="evidence" value="ECO:0007669"/>
    <property type="project" value="InterPro"/>
</dbReference>
<evidence type="ECO:0000259" key="1">
    <source>
        <dbReference type="Pfam" id="PF21291"/>
    </source>
</evidence>
<dbReference type="SUPFAM" id="SSF47413">
    <property type="entry name" value="lambda repressor-like DNA-binding domains"/>
    <property type="match status" value="1"/>
</dbReference>
<dbReference type="EMBL" id="FNDK01000012">
    <property type="protein sequence ID" value="SDH82280.1"/>
    <property type="molecule type" value="Genomic_DNA"/>
</dbReference>
<evidence type="ECO:0000313" key="2">
    <source>
        <dbReference type="EMBL" id="SDH82280.1"/>
    </source>
</evidence>
<keyword evidence="3" id="KW-1185">Reference proteome</keyword>
<name>A0A1G8FJE8_9BACI</name>
<dbReference type="InterPro" id="IPR048564">
    <property type="entry name" value="CYNS_N"/>
</dbReference>
<feature type="domain" description="Cyanate hydratase N-terminal" evidence="1">
    <location>
        <begin position="10"/>
        <end position="78"/>
    </location>
</feature>